<name>A0A0H2S3R6_9AGAM</name>
<dbReference type="InterPro" id="IPR031160">
    <property type="entry name" value="F_BAR_dom"/>
</dbReference>
<dbReference type="Pfam" id="PF00620">
    <property type="entry name" value="RhoGAP"/>
    <property type="match status" value="1"/>
</dbReference>
<sequence>MPALTLPLTFANSFWSTDYRKGLETLFAKLDQGAVENEEIVAFIRARAAAENVTANHLLKPGPTGPAGTGFDADEGASLLMAFRGLQAESKKQGEAHQALAKELENSVAGPFEHWAHAHRNRIAGTHNSIVDGLLKSYELAQADVEKLKQQYLAKVRRADEAEDDAKFAPNNEIDNYTSSPRLHPRDIRNPQRTASVSERIAARFKELQRKAASQTSSEKPAESETSTLFEHSSPTSQSGAETEKPLPSVDKGKGKEVVSSPPPDVPSILASPPPMSPQLPEKLIRPMSPPSVPPVLLAGLAMPPSAISKLLERASKELNLRSVKFPIIGEYKDCFSGEELAVWLVDNVPGFGGSLDRAEEAAKDLTEREGVLRRIGEFGNAFENSDEAFYQFRPKAFNFEAEYLAKHTESQDTLTSPVIGNLAPMADNLVKRSNTFVNLVQKAITQQTEPKHIRTRVDANEADKAYRIAIRKLDRQRLGLEERIEETLKLAQKWEIDRLHAVKTVLSQYQTALMHLPTDLQPSLERSATLIASFQPESDLRALIERYRTGPFMPAAQVYESITHDEADAYFGIDLRKWADGGWNAVRNGEEPKEQVPEVLTAMLKALSDKYPTMANDMEKRKTWIYEVPLAAMHHLREALNAIPPGQPIAPEMLAKYDAPVLACTIKLWALELDPPLGLWEGWDDFRRIYPTVGAGAKSDEADSQTQHIQDVQTALLRLPKVHLLVLQALFGHIKELVDSTKVEEDNEVYITKLSLSMGRTILRPKQETSMSIQDRHPTLLFHDLLKNFTEIIPPTIQRKKRESERKMPTRKRTAPIDMRVSRSRLSVAIDPREVVEAQLAAKNPGMRIPSRAPSPAPPVPPVPAELKGDAPQTATLEVPPMSLPAPTPKAPEPVPVLEPESVPAPAPAPAPVTEDAPSMPPAFKEPPPEKDDEFTPPPMPTFAEPPPEKEDEQPPMPPRFATPPPEVDESTPATTEAAAPPVPAEAPSAPVVISPPTPRGTTSPSRGAARSRSPTTSSNGGSSPGGANLSRSGSSETTRIRGPRGARTQRPQSSTAGGMQSMTAGLRRAGSPPAPGVSTVNAAGGLARSTASNRLSYAGRSSSPVNGSDYAPRSKRGKGHAGSFSRRTMASDAEDELVDRN</sequence>
<feature type="region of interest" description="Disordered" evidence="2">
    <location>
        <begin position="842"/>
        <end position="1143"/>
    </location>
</feature>
<evidence type="ECO:0000256" key="1">
    <source>
        <dbReference type="PROSITE-ProRule" id="PRU01077"/>
    </source>
</evidence>
<dbReference type="GO" id="GO:0005096">
    <property type="term" value="F:GTPase activator activity"/>
    <property type="evidence" value="ECO:0007669"/>
    <property type="project" value="TreeGrafter"/>
</dbReference>
<evidence type="ECO:0000259" key="4">
    <source>
        <dbReference type="PROSITE" id="PS50238"/>
    </source>
</evidence>
<dbReference type="PANTHER" id="PTHR23065">
    <property type="entry name" value="PROLINE-SERINE-THREONINE PHOSPHATASE INTERACTING PROTEIN 1"/>
    <property type="match status" value="1"/>
</dbReference>
<dbReference type="PANTHER" id="PTHR23065:SF17">
    <property type="entry name" value="RHO-GTPASE-ACTIVATING PROTEIN RGD2"/>
    <property type="match status" value="1"/>
</dbReference>
<dbReference type="EMBL" id="KQ085996">
    <property type="protein sequence ID" value="KLO11591.1"/>
    <property type="molecule type" value="Genomic_DNA"/>
</dbReference>
<dbReference type="OrthoDB" id="2155291at2759"/>
<feature type="domain" description="Rho-GAP" evidence="4">
    <location>
        <begin position="574"/>
        <end position="794"/>
    </location>
</feature>
<evidence type="ECO:0000259" key="3">
    <source>
        <dbReference type="PROSITE" id="PS50186"/>
    </source>
</evidence>
<evidence type="ECO:0000313" key="6">
    <source>
        <dbReference type="EMBL" id="KLO11591.1"/>
    </source>
</evidence>
<feature type="compositionally biased region" description="Low complexity" evidence="2">
    <location>
        <begin position="1001"/>
        <end position="1023"/>
    </location>
</feature>
<dbReference type="PROSITE" id="PS50238">
    <property type="entry name" value="RHOGAP"/>
    <property type="match status" value="1"/>
</dbReference>
<protein>
    <recommendedName>
        <fullName evidence="8">Rho-GAP domain-containing protein</fullName>
    </recommendedName>
</protein>
<dbReference type="Gene3D" id="1.20.1270.60">
    <property type="entry name" value="Arfaptin homology (AH) domain/BAR domain"/>
    <property type="match status" value="2"/>
</dbReference>
<dbReference type="Pfam" id="PF00611">
    <property type="entry name" value="FCH"/>
    <property type="match status" value="1"/>
</dbReference>
<dbReference type="GO" id="GO:0000935">
    <property type="term" value="C:division septum"/>
    <property type="evidence" value="ECO:0007669"/>
    <property type="project" value="TreeGrafter"/>
</dbReference>
<evidence type="ECO:0000256" key="2">
    <source>
        <dbReference type="SAM" id="MobiDB-lite"/>
    </source>
</evidence>
<feature type="compositionally biased region" description="Polar residues" evidence="2">
    <location>
        <begin position="1091"/>
        <end position="1108"/>
    </location>
</feature>
<feature type="compositionally biased region" description="Low complexity" evidence="2">
    <location>
        <begin position="972"/>
        <end position="994"/>
    </location>
</feature>
<dbReference type="InterPro" id="IPR027267">
    <property type="entry name" value="AH/BAR_dom_sf"/>
</dbReference>
<dbReference type="STRING" id="27342.A0A0H2S3R6"/>
<feature type="domain" description="F-BAR" evidence="5">
    <location>
        <begin position="8"/>
        <end position="540"/>
    </location>
</feature>
<evidence type="ECO:0000313" key="7">
    <source>
        <dbReference type="Proteomes" id="UP000053477"/>
    </source>
</evidence>
<evidence type="ECO:0000259" key="5">
    <source>
        <dbReference type="PROSITE" id="PS51741"/>
    </source>
</evidence>
<keyword evidence="1" id="KW-0175">Coiled coil</keyword>
<feature type="compositionally biased region" description="Polar residues" evidence="2">
    <location>
        <begin position="1051"/>
        <end position="1065"/>
    </location>
</feature>
<dbReference type="InterPro" id="IPR000198">
    <property type="entry name" value="RhoGAP_dom"/>
</dbReference>
<dbReference type="InParanoid" id="A0A0H2S3R6"/>
<feature type="compositionally biased region" description="Basic and acidic residues" evidence="2">
    <location>
        <begin position="201"/>
        <end position="210"/>
    </location>
</feature>
<dbReference type="InterPro" id="IPR001060">
    <property type="entry name" value="FCH_dom"/>
</dbReference>
<feature type="compositionally biased region" description="Pro residues" evidence="2">
    <location>
        <begin position="937"/>
        <end position="947"/>
    </location>
</feature>
<dbReference type="GO" id="GO:0005886">
    <property type="term" value="C:plasma membrane"/>
    <property type="evidence" value="ECO:0007669"/>
    <property type="project" value="TreeGrafter"/>
</dbReference>
<dbReference type="SUPFAM" id="SSF103657">
    <property type="entry name" value="BAR/IMD domain-like"/>
    <property type="match status" value="1"/>
</dbReference>
<proteinExistence type="predicted"/>
<dbReference type="InterPro" id="IPR036390">
    <property type="entry name" value="WH_DNA-bd_sf"/>
</dbReference>
<dbReference type="SUPFAM" id="SSF48350">
    <property type="entry name" value="GTPase activation domain, GAP"/>
    <property type="match status" value="1"/>
</dbReference>
<dbReference type="SMART" id="SM00055">
    <property type="entry name" value="FCH"/>
    <property type="match status" value="1"/>
</dbReference>
<dbReference type="PROSITE" id="PS50186">
    <property type="entry name" value="DEP"/>
    <property type="match status" value="1"/>
</dbReference>
<evidence type="ECO:0008006" key="8">
    <source>
        <dbReference type="Google" id="ProtNLM"/>
    </source>
</evidence>
<dbReference type="AlphaFoldDB" id="A0A0H2S3R6"/>
<feature type="compositionally biased region" description="Pro residues" evidence="2">
    <location>
        <begin position="261"/>
        <end position="278"/>
    </location>
</feature>
<reference evidence="6 7" key="1">
    <citation type="submission" date="2015-04" db="EMBL/GenBank/DDBJ databases">
        <title>Complete genome sequence of Schizopora paradoxa KUC8140, a cosmopolitan wood degrader in East Asia.</title>
        <authorList>
            <consortium name="DOE Joint Genome Institute"/>
            <person name="Min B."/>
            <person name="Park H."/>
            <person name="Jang Y."/>
            <person name="Kim J.-J."/>
            <person name="Kim K.H."/>
            <person name="Pangilinan J."/>
            <person name="Lipzen A."/>
            <person name="Riley R."/>
            <person name="Grigoriev I.V."/>
            <person name="Spatafora J.W."/>
            <person name="Choi I.-G."/>
        </authorList>
    </citation>
    <scope>NUCLEOTIDE SEQUENCE [LARGE SCALE GENOMIC DNA]</scope>
    <source>
        <strain evidence="6 7">KUC8140</strain>
    </source>
</reference>
<dbReference type="GO" id="GO:0007264">
    <property type="term" value="P:small GTPase-mediated signal transduction"/>
    <property type="evidence" value="ECO:0007669"/>
    <property type="project" value="TreeGrafter"/>
</dbReference>
<feature type="compositionally biased region" description="Acidic residues" evidence="2">
    <location>
        <begin position="1134"/>
        <end position="1143"/>
    </location>
</feature>
<feature type="region of interest" description="Disordered" evidence="2">
    <location>
        <begin position="160"/>
        <end position="288"/>
    </location>
</feature>
<dbReference type="FunCoup" id="A0A0H2S3R6">
    <property type="interactions" value="18"/>
</dbReference>
<keyword evidence="7" id="KW-1185">Reference proteome</keyword>
<feature type="compositionally biased region" description="Polar residues" evidence="2">
    <location>
        <begin position="212"/>
        <end position="241"/>
    </location>
</feature>
<feature type="compositionally biased region" description="Pro residues" evidence="2">
    <location>
        <begin position="883"/>
        <end position="912"/>
    </location>
</feature>
<feature type="compositionally biased region" description="Pro residues" evidence="2">
    <location>
        <begin position="854"/>
        <end position="865"/>
    </location>
</feature>
<dbReference type="Gene3D" id="1.10.555.10">
    <property type="entry name" value="Rho GTPase activation protein"/>
    <property type="match status" value="1"/>
</dbReference>
<dbReference type="InterPro" id="IPR000591">
    <property type="entry name" value="DEP_dom"/>
</dbReference>
<feature type="compositionally biased region" description="Pro residues" evidence="2">
    <location>
        <begin position="956"/>
        <end position="967"/>
    </location>
</feature>
<feature type="domain" description="DEP" evidence="3">
    <location>
        <begin position="315"/>
        <end position="395"/>
    </location>
</feature>
<accession>A0A0H2S3R6</accession>
<dbReference type="Proteomes" id="UP000053477">
    <property type="component" value="Unassembled WGS sequence"/>
</dbReference>
<gene>
    <name evidence="6" type="ORF">SCHPADRAFT_941906</name>
</gene>
<dbReference type="SUPFAM" id="SSF46785">
    <property type="entry name" value="Winged helix' DNA-binding domain"/>
    <property type="match status" value="1"/>
</dbReference>
<dbReference type="InterPro" id="IPR008936">
    <property type="entry name" value="Rho_GTPase_activation_prot"/>
</dbReference>
<dbReference type="SMART" id="SM00324">
    <property type="entry name" value="RhoGAP"/>
    <property type="match status" value="1"/>
</dbReference>
<dbReference type="PROSITE" id="PS51741">
    <property type="entry name" value="F_BAR"/>
    <property type="match status" value="1"/>
</dbReference>
<dbReference type="GO" id="GO:0007010">
    <property type="term" value="P:cytoskeleton organization"/>
    <property type="evidence" value="ECO:0007669"/>
    <property type="project" value="TreeGrafter"/>
</dbReference>
<organism evidence="6 7">
    <name type="scientific">Schizopora paradoxa</name>
    <dbReference type="NCBI Taxonomy" id="27342"/>
    <lineage>
        <taxon>Eukaryota</taxon>
        <taxon>Fungi</taxon>
        <taxon>Dikarya</taxon>
        <taxon>Basidiomycota</taxon>
        <taxon>Agaricomycotina</taxon>
        <taxon>Agaricomycetes</taxon>
        <taxon>Hymenochaetales</taxon>
        <taxon>Schizoporaceae</taxon>
        <taxon>Schizopora</taxon>
    </lineage>
</organism>
<dbReference type="GO" id="GO:0005737">
    <property type="term" value="C:cytoplasm"/>
    <property type="evidence" value="ECO:0007669"/>
    <property type="project" value="TreeGrafter"/>
</dbReference>